<comment type="caution">
    <text evidence="2">The sequence shown here is derived from an EMBL/GenBank/DDBJ whole genome shotgun (WGS) entry which is preliminary data.</text>
</comment>
<feature type="transmembrane region" description="Helical" evidence="1">
    <location>
        <begin position="27"/>
        <end position="51"/>
    </location>
</feature>
<dbReference type="EMBL" id="SNXW01000011">
    <property type="protein sequence ID" value="TDP80760.1"/>
    <property type="molecule type" value="Genomic_DNA"/>
</dbReference>
<feature type="transmembrane region" description="Helical" evidence="1">
    <location>
        <begin position="77"/>
        <end position="97"/>
    </location>
</feature>
<keyword evidence="3" id="KW-1185">Reference proteome</keyword>
<keyword evidence="1" id="KW-0472">Membrane</keyword>
<accession>A0A4R6R4I3</accession>
<organism evidence="2 3">
    <name type="scientific">Aquabacterium commune</name>
    <dbReference type="NCBI Taxonomy" id="70586"/>
    <lineage>
        <taxon>Bacteria</taxon>
        <taxon>Pseudomonadati</taxon>
        <taxon>Pseudomonadota</taxon>
        <taxon>Betaproteobacteria</taxon>
        <taxon>Burkholderiales</taxon>
        <taxon>Aquabacterium</taxon>
    </lineage>
</organism>
<proteinExistence type="predicted"/>
<dbReference type="AlphaFoldDB" id="A0A4R6R4I3"/>
<name>A0A4R6R4I3_9BURK</name>
<keyword evidence="1" id="KW-0812">Transmembrane</keyword>
<protein>
    <submittedName>
        <fullName evidence="2">Uncharacterized protein</fullName>
    </submittedName>
</protein>
<dbReference type="OrthoDB" id="9840953at2"/>
<keyword evidence="1" id="KW-1133">Transmembrane helix</keyword>
<gene>
    <name evidence="2" type="ORF">EV672_11197</name>
</gene>
<dbReference type="RefSeq" id="WP_058089415.1">
    <property type="nucleotide sequence ID" value="NZ_SNXW01000011.1"/>
</dbReference>
<evidence type="ECO:0000313" key="2">
    <source>
        <dbReference type="EMBL" id="TDP80760.1"/>
    </source>
</evidence>
<evidence type="ECO:0000256" key="1">
    <source>
        <dbReference type="SAM" id="Phobius"/>
    </source>
</evidence>
<sequence length="125" mass="12675">MTSLTINAAVAANQTKAQAFLQTFFKYLPYALIAMLAVIGLMEAAHAVGTLDATAKGQALKAAYTAVDDLTGGYGKALVLSIGFIVTVFGILASQATGPVLKYIGIAIYASMALGAAFALGGALI</sequence>
<dbReference type="Proteomes" id="UP000294593">
    <property type="component" value="Unassembled WGS sequence"/>
</dbReference>
<evidence type="ECO:0000313" key="3">
    <source>
        <dbReference type="Proteomes" id="UP000294593"/>
    </source>
</evidence>
<feature type="transmembrane region" description="Helical" evidence="1">
    <location>
        <begin position="103"/>
        <end position="124"/>
    </location>
</feature>
<reference evidence="2 3" key="1">
    <citation type="submission" date="2019-03" db="EMBL/GenBank/DDBJ databases">
        <title>Genomic Encyclopedia of Type Strains, Phase IV (KMG-IV): sequencing the most valuable type-strain genomes for metagenomic binning, comparative biology and taxonomic classification.</title>
        <authorList>
            <person name="Goeker M."/>
        </authorList>
    </citation>
    <scope>NUCLEOTIDE SEQUENCE [LARGE SCALE GENOMIC DNA]</scope>
    <source>
        <strain evidence="2 3">DSM 11901</strain>
    </source>
</reference>